<feature type="region of interest" description="Disordered" evidence="1">
    <location>
        <begin position="1"/>
        <end position="29"/>
    </location>
</feature>
<gene>
    <name evidence="2" type="ORF">FLX08_14905</name>
</gene>
<sequence>MLSPAGAPEQAGPGRSCGPHVTVDLRGSPGSVSWRLPETGPAADAVPCVVLADRAGCAEFAVLQDTLHHLGVPSVRVDAESVATLRVSATMAAPTRTDNPTADRFTTDRQGGFAADGAPGERGGAARGRTCGVLDLDGRRIAPTVVWARHFSPRAMPVSANAAQTLLRAESWDAFVRRLCSLAPESLPLSRPGNGLGRLEQLAGAAAAGIRVPRTIVTTDPAEAAAAMPGSRVVVKVVGEHFVETSPGLLTGVLPEIVTRAEVMRRPALDYPVIVQEHVEHDAELRVYHVAGAVHAYAVAKRAPDSPWREEAGVTVTPVAAPPAVADAVRRLAGLWGLTYGAFDLLLSAGEVVFLEVNTDGDWRWFEAKAGGRAVSTAVALAIRTLHLAALGDAGPPRPPELVGFLLLGTRTHGSGR</sequence>
<dbReference type="AlphaFoldDB" id="A0A544YVF6"/>
<name>A0A544YVF6_9ACTN</name>
<dbReference type="SUPFAM" id="SSF56059">
    <property type="entry name" value="Glutathione synthetase ATP-binding domain-like"/>
    <property type="match status" value="1"/>
</dbReference>
<evidence type="ECO:0000313" key="2">
    <source>
        <dbReference type="EMBL" id="TQS20760.1"/>
    </source>
</evidence>
<comment type="caution">
    <text evidence="2">The sequence shown here is derived from an EMBL/GenBank/DDBJ whole genome shotgun (WGS) entry which is preliminary data.</text>
</comment>
<dbReference type="EMBL" id="VIRM01000015">
    <property type="protein sequence ID" value="TQS20760.1"/>
    <property type="molecule type" value="Genomic_DNA"/>
</dbReference>
<dbReference type="Proteomes" id="UP000316541">
    <property type="component" value="Unassembled WGS sequence"/>
</dbReference>
<feature type="region of interest" description="Disordered" evidence="1">
    <location>
        <begin position="94"/>
        <end position="126"/>
    </location>
</feature>
<evidence type="ECO:0000256" key="1">
    <source>
        <dbReference type="SAM" id="MobiDB-lite"/>
    </source>
</evidence>
<protein>
    <recommendedName>
        <fullName evidence="4">ATP-grasp domain-containing protein</fullName>
    </recommendedName>
</protein>
<accession>A0A544YVF6</accession>
<dbReference type="Gene3D" id="3.30.470.20">
    <property type="entry name" value="ATP-grasp fold, B domain"/>
    <property type="match status" value="1"/>
</dbReference>
<organism evidence="2 3">
    <name type="scientific">Microbispora hainanensis</name>
    <dbReference type="NCBI Taxonomy" id="568844"/>
    <lineage>
        <taxon>Bacteria</taxon>
        <taxon>Bacillati</taxon>
        <taxon>Actinomycetota</taxon>
        <taxon>Actinomycetes</taxon>
        <taxon>Streptosporangiales</taxon>
        <taxon>Streptosporangiaceae</taxon>
        <taxon>Microbispora</taxon>
    </lineage>
</organism>
<reference evidence="2 3" key="1">
    <citation type="submission" date="2019-07" db="EMBL/GenBank/DDBJ databases">
        <title>Microbispora hainanensis DSM 45428.</title>
        <authorList>
            <person name="Thawai C."/>
        </authorList>
    </citation>
    <scope>NUCLEOTIDE SEQUENCE [LARGE SCALE GENOMIC DNA]</scope>
    <source>
        <strain evidence="2 3">DSM 45428</strain>
    </source>
</reference>
<dbReference type="RefSeq" id="WP_142619423.1">
    <property type="nucleotide sequence ID" value="NZ_VIRM01000015.1"/>
</dbReference>
<evidence type="ECO:0008006" key="4">
    <source>
        <dbReference type="Google" id="ProtNLM"/>
    </source>
</evidence>
<evidence type="ECO:0000313" key="3">
    <source>
        <dbReference type="Proteomes" id="UP000316541"/>
    </source>
</evidence>
<proteinExistence type="predicted"/>